<gene>
    <name evidence="2" type="ORF">PG993_012392</name>
</gene>
<keyword evidence="3" id="KW-1185">Reference proteome</keyword>
<dbReference type="InterPro" id="IPR010730">
    <property type="entry name" value="HET"/>
</dbReference>
<protein>
    <recommendedName>
        <fullName evidence="1">Heterokaryon incompatibility domain-containing protein</fullName>
    </recommendedName>
</protein>
<evidence type="ECO:0000313" key="3">
    <source>
        <dbReference type="Proteomes" id="UP001444661"/>
    </source>
</evidence>
<dbReference type="Pfam" id="PF06985">
    <property type="entry name" value="HET"/>
    <property type="match status" value="1"/>
</dbReference>
<evidence type="ECO:0000259" key="1">
    <source>
        <dbReference type="Pfam" id="PF06985"/>
    </source>
</evidence>
<proteinExistence type="predicted"/>
<comment type="caution">
    <text evidence="2">The sequence shown here is derived from an EMBL/GenBank/DDBJ whole genome shotgun (WGS) entry which is preliminary data.</text>
</comment>
<sequence length="119" mass="13931">MTKNLCDALYHLFLLGCDNKWIWADSICIDQENECEKGMQATAQEVIVWLGEDAADPTEFIWLHTEYLDALHKHYRESGLEKVKRQQPLDPEFVPKLGVSLPGGSWRACWRKYSEVYRR</sequence>
<feature type="domain" description="Heterokaryon incompatibility" evidence="1">
    <location>
        <begin position="2"/>
        <end position="58"/>
    </location>
</feature>
<organism evidence="2 3">
    <name type="scientific">Apiospora rasikravindrae</name>
    <dbReference type="NCBI Taxonomy" id="990691"/>
    <lineage>
        <taxon>Eukaryota</taxon>
        <taxon>Fungi</taxon>
        <taxon>Dikarya</taxon>
        <taxon>Ascomycota</taxon>
        <taxon>Pezizomycotina</taxon>
        <taxon>Sordariomycetes</taxon>
        <taxon>Xylariomycetidae</taxon>
        <taxon>Amphisphaeriales</taxon>
        <taxon>Apiosporaceae</taxon>
        <taxon>Apiospora</taxon>
    </lineage>
</organism>
<dbReference type="EMBL" id="JAQQWK010000011">
    <property type="protein sequence ID" value="KAK8024326.1"/>
    <property type="molecule type" value="Genomic_DNA"/>
</dbReference>
<accession>A0ABR1S292</accession>
<name>A0ABR1S292_9PEZI</name>
<reference evidence="2 3" key="1">
    <citation type="submission" date="2023-01" db="EMBL/GenBank/DDBJ databases">
        <title>Analysis of 21 Apiospora genomes using comparative genomics revels a genus with tremendous synthesis potential of carbohydrate active enzymes and secondary metabolites.</title>
        <authorList>
            <person name="Sorensen T."/>
        </authorList>
    </citation>
    <scope>NUCLEOTIDE SEQUENCE [LARGE SCALE GENOMIC DNA]</scope>
    <source>
        <strain evidence="2 3">CBS 33761</strain>
    </source>
</reference>
<evidence type="ECO:0000313" key="2">
    <source>
        <dbReference type="EMBL" id="KAK8024326.1"/>
    </source>
</evidence>
<dbReference type="Proteomes" id="UP001444661">
    <property type="component" value="Unassembled WGS sequence"/>
</dbReference>